<dbReference type="SUPFAM" id="SSF55120">
    <property type="entry name" value="Pseudouridine synthase"/>
    <property type="match status" value="1"/>
</dbReference>
<keyword evidence="3" id="KW-0819">tRNA processing</keyword>
<dbReference type="InterPro" id="IPR002501">
    <property type="entry name" value="PsdUridine_synth_N"/>
</dbReference>
<protein>
    <recommendedName>
        <fullName evidence="2">tRNA pseudouridine(55) synthase</fullName>
        <ecNumber evidence="2">5.4.99.25</ecNumber>
    </recommendedName>
</protein>
<evidence type="ECO:0000256" key="2">
    <source>
        <dbReference type="ARBA" id="ARBA00012787"/>
    </source>
</evidence>
<dbReference type="GO" id="GO:1990481">
    <property type="term" value="P:mRNA pseudouridine synthesis"/>
    <property type="evidence" value="ECO:0007669"/>
    <property type="project" value="TreeGrafter"/>
</dbReference>
<dbReference type="GO" id="GO:0003723">
    <property type="term" value="F:RNA binding"/>
    <property type="evidence" value="ECO:0007669"/>
    <property type="project" value="InterPro"/>
</dbReference>
<evidence type="ECO:0000256" key="3">
    <source>
        <dbReference type="ARBA" id="ARBA00022694"/>
    </source>
</evidence>
<dbReference type="GO" id="GO:0160148">
    <property type="term" value="F:tRNA pseudouridine(55) synthase activity"/>
    <property type="evidence" value="ECO:0007669"/>
    <property type="project" value="UniProtKB-EC"/>
</dbReference>
<dbReference type="EC" id="5.4.99.25" evidence="2"/>
<sequence length="105" mass="11515">MFFEGSESERERKDLKMGDVTENKVEDFFKSLKKVPSKNNGDITVAEPFFSTRNIGLPPKWDGPNGTVVLVGHAGNLDPMATGLLIVCVGKASKLVERYQGMIKG</sequence>
<dbReference type="EMBL" id="CACTIH010007478">
    <property type="protein sequence ID" value="CAA3014312.1"/>
    <property type="molecule type" value="Genomic_DNA"/>
</dbReference>
<evidence type="ECO:0000313" key="6">
    <source>
        <dbReference type="EMBL" id="CAA3014312.1"/>
    </source>
</evidence>
<dbReference type="Proteomes" id="UP000594638">
    <property type="component" value="Unassembled WGS sequence"/>
</dbReference>
<reference evidence="6 7" key="1">
    <citation type="submission" date="2019-12" db="EMBL/GenBank/DDBJ databases">
        <authorList>
            <person name="Alioto T."/>
            <person name="Alioto T."/>
            <person name="Gomez Garrido J."/>
        </authorList>
    </citation>
    <scope>NUCLEOTIDE SEQUENCE [LARGE SCALE GENOMIC DNA]</scope>
</reference>
<dbReference type="AlphaFoldDB" id="A0A8S0U6W8"/>
<proteinExistence type="inferred from homology"/>
<dbReference type="Pfam" id="PF01509">
    <property type="entry name" value="TruB_N"/>
    <property type="match status" value="1"/>
</dbReference>
<feature type="domain" description="Pseudouridine synthase II N-terminal" evidence="5">
    <location>
        <begin position="71"/>
        <end position="102"/>
    </location>
</feature>
<name>A0A8S0U6W8_OLEEU</name>
<comment type="caution">
    <text evidence="6">The sequence shown here is derived from an EMBL/GenBank/DDBJ whole genome shotgun (WGS) entry which is preliminary data.</text>
</comment>
<dbReference type="PANTHER" id="PTHR13767">
    <property type="entry name" value="TRNA-PSEUDOURIDINE SYNTHASE"/>
    <property type="match status" value="1"/>
</dbReference>
<organism evidence="6 7">
    <name type="scientific">Olea europaea subsp. europaea</name>
    <dbReference type="NCBI Taxonomy" id="158383"/>
    <lineage>
        <taxon>Eukaryota</taxon>
        <taxon>Viridiplantae</taxon>
        <taxon>Streptophyta</taxon>
        <taxon>Embryophyta</taxon>
        <taxon>Tracheophyta</taxon>
        <taxon>Spermatophyta</taxon>
        <taxon>Magnoliopsida</taxon>
        <taxon>eudicotyledons</taxon>
        <taxon>Gunneridae</taxon>
        <taxon>Pentapetalae</taxon>
        <taxon>asterids</taxon>
        <taxon>lamiids</taxon>
        <taxon>Lamiales</taxon>
        <taxon>Oleaceae</taxon>
        <taxon>Oleeae</taxon>
        <taxon>Olea</taxon>
    </lineage>
</organism>
<evidence type="ECO:0000256" key="4">
    <source>
        <dbReference type="ARBA" id="ARBA00023235"/>
    </source>
</evidence>
<accession>A0A8S0U6W8</accession>
<dbReference type="GO" id="GO:0006400">
    <property type="term" value="P:tRNA modification"/>
    <property type="evidence" value="ECO:0007669"/>
    <property type="project" value="TreeGrafter"/>
</dbReference>
<comment type="similarity">
    <text evidence="1">Belongs to the pseudouridine synthase TruB family.</text>
</comment>
<keyword evidence="4" id="KW-0413">Isomerase</keyword>
<dbReference type="Gene3D" id="3.30.2350.10">
    <property type="entry name" value="Pseudouridine synthase"/>
    <property type="match status" value="1"/>
</dbReference>
<dbReference type="GO" id="GO:0005634">
    <property type="term" value="C:nucleus"/>
    <property type="evidence" value="ECO:0007669"/>
    <property type="project" value="TreeGrafter"/>
</dbReference>
<dbReference type="OrthoDB" id="9995526at2759"/>
<keyword evidence="7" id="KW-1185">Reference proteome</keyword>
<dbReference type="InterPro" id="IPR020103">
    <property type="entry name" value="PsdUridine_synth_cat_dom_sf"/>
</dbReference>
<dbReference type="PANTHER" id="PTHR13767:SF2">
    <property type="entry name" value="PSEUDOURIDYLATE SYNTHASE TRUB1"/>
    <property type="match status" value="1"/>
</dbReference>
<evidence type="ECO:0000313" key="7">
    <source>
        <dbReference type="Proteomes" id="UP000594638"/>
    </source>
</evidence>
<evidence type="ECO:0000259" key="5">
    <source>
        <dbReference type="Pfam" id="PF01509"/>
    </source>
</evidence>
<dbReference type="Gramene" id="OE9A018716T1">
    <property type="protein sequence ID" value="OE9A018716C1"/>
    <property type="gene ID" value="OE9A018716"/>
</dbReference>
<dbReference type="InterPro" id="IPR014780">
    <property type="entry name" value="tRNA_psdUridine_synth_TruB"/>
</dbReference>
<evidence type="ECO:0000256" key="1">
    <source>
        <dbReference type="ARBA" id="ARBA00008999"/>
    </source>
</evidence>
<gene>
    <name evidence="6" type="ORF">OLEA9_A018716</name>
</gene>